<evidence type="ECO:0000313" key="2">
    <source>
        <dbReference type="EMBL" id="MED6117831.1"/>
    </source>
</evidence>
<comment type="caution">
    <text evidence="2">The sequence shown here is derived from an EMBL/GenBank/DDBJ whole genome shotgun (WGS) entry which is preliminary data.</text>
</comment>
<organism evidence="2 3">
    <name type="scientific">Stylosanthes scabra</name>
    <dbReference type="NCBI Taxonomy" id="79078"/>
    <lineage>
        <taxon>Eukaryota</taxon>
        <taxon>Viridiplantae</taxon>
        <taxon>Streptophyta</taxon>
        <taxon>Embryophyta</taxon>
        <taxon>Tracheophyta</taxon>
        <taxon>Spermatophyta</taxon>
        <taxon>Magnoliopsida</taxon>
        <taxon>eudicotyledons</taxon>
        <taxon>Gunneridae</taxon>
        <taxon>Pentapetalae</taxon>
        <taxon>rosids</taxon>
        <taxon>fabids</taxon>
        <taxon>Fabales</taxon>
        <taxon>Fabaceae</taxon>
        <taxon>Papilionoideae</taxon>
        <taxon>50 kb inversion clade</taxon>
        <taxon>dalbergioids sensu lato</taxon>
        <taxon>Dalbergieae</taxon>
        <taxon>Pterocarpus clade</taxon>
        <taxon>Stylosanthes</taxon>
    </lineage>
</organism>
<name>A0ABU6R248_9FABA</name>
<evidence type="ECO:0000313" key="3">
    <source>
        <dbReference type="Proteomes" id="UP001341840"/>
    </source>
</evidence>
<reference evidence="2 3" key="1">
    <citation type="journal article" date="2023" name="Plants (Basel)">
        <title>Bridging the Gap: Combining Genomics and Transcriptomics Approaches to Understand Stylosanthes scabra, an Orphan Legume from the Brazilian Caatinga.</title>
        <authorList>
            <person name="Ferreira-Neto J.R.C."/>
            <person name="da Silva M.D."/>
            <person name="Binneck E."/>
            <person name="de Melo N.F."/>
            <person name="da Silva R.H."/>
            <person name="de Melo A.L.T.M."/>
            <person name="Pandolfi V."/>
            <person name="Bustamante F.O."/>
            <person name="Brasileiro-Vidal A.C."/>
            <person name="Benko-Iseppon A.M."/>
        </authorList>
    </citation>
    <scope>NUCLEOTIDE SEQUENCE [LARGE SCALE GENOMIC DNA]</scope>
    <source>
        <tissue evidence="2">Leaves</tissue>
    </source>
</reference>
<feature type="non-terminal residue" evidence="2">
    <location>
        <position position="123"/>
    </location>
</feature>
<dbReference type="Proteomes" id="UP001341840">
    <property type="component" value="Unassembled WGS sequence"/>
</dbReference>
<proteinExistence type="predicted"/>
<feature type="compositionally biased region" description="Polar residues" evidence="1">
    <location>
        <begin position="8"/>
        <end position="20"/>
    </location>
</feature>
<sequence>MTERGRQSAAQQETNNTGSSEIPFGDSSVFMSSMTSIAQAIQYQAAATHRALERIESLHEHSNGRTMVEEHNLPMTLTEFMKVHPLRFARTTNPVEADNWIQTMEITLQAQHCPENQYVEFAT</sequence>
<accession>A0ABU6R248</accession>
<dbReference type="EMBL" id="JASCZI010009318">
    <property type="protein sequence ID" value="MED6117831.1"/>
    <property type="molecule type" value="Genomic_DNA"/>
</dbReference>
<protein>
    <submittedName>
        <fullName evidence="2">Uncharacterized protein</fullName>
    </submittedName>
</protein>
<keyword evidence="3" id="KW-1185">Reference proteome</keyword>
<evidence type="ECO:0000256" key="1">
    <source>
        <dbReference type="SAM" id="MobiDB-lite"/>
    </source>
</evidence>
<gene>
    <name evidence="2" type="ORF">PIB30_113549</name>
</gene>
<feature type="region of interest" description="Disordered" evidence="1">
    <location>
        <begin position="1"/>
        <end position="25"/>
    </location>
</feature>